<gene>
    <name evidence="2" type="ORF">F4148_02340</name>
</gene>
<protein>
    <submittedName>
        <fullName evidence="2">Uncharacterized protein</fullName>
    </submittedName>
</protein>
<keyword evidence="1" id="KW-0732">Signal</keyword>
<organism evidence="2">
    <name type="scientific">Caldilineaceae bacterium SB0675_bin_29</name>
    <dbReference type="NCBI Taxonomy" id="2605266"/>
    <lineage>
        <taxon>Bacteria</taxon>
        <taxon>Bacillati</taxon>
        <taxon>Chloroflexota</taxon>
        <taxon>Caldilineae</taxon>
        <taxon>Caldilineales</taxon>
        <taxon>Caldilineaceae</taxon>
    </lineage>
</organism>
<dbReference type="EMBL" id="VYDA01000089">
    <property type="protein sequence ID" value="MYH60637.1"/>
    <property type="molecule type" value="Genomic_DNA"/>
</dbReference>
<accession>A0A6B1FX32</accession>
<evidence type="ECO:0000256" key="1">
    <source>
        <dbReference type="SAM" id="SignalP"/>
    </source>
</evidence>
<comment type="caution">
    <text evidence="2">The sequence shown here is derived from an EMBL/GenBank/DDBJ whole genome shotgun (WGS) entry which is preliminary data.</text>
</comment>
<dbReference type="AlphaFoldDB" id="A0A6B1FX32"/>
<name>A0A6B1FX32_9CHLR</name>
<feature type="signal peptide" evidence="1">
    <location>
        <begin position="1"/>
        <end position="28"/>
    </location>
</feature>
<feature type="chain" id="PRO_5025459909" evidence="1">
    <location>
        <begin position="29"/>
        <end position="200"/>
    </location>
</feature>
<reference evidence="2" key="1">
    <citation type="submission" date="2019-09" db="EMBL/GenBank/DDBJ databases">
        <title>Characterisation of the sponge microbiome using genome-centric metagenomics.</title>
        <authorList>
            <person name="Engelberts J.P."/>
            <person name="Robbins S.J."/>
            <person name="De Goeij J.M."/>
            <person name="Aranda M."/>
            <person name="Bell S.C."/>
            <person name="Webster N.S."/>
        </authorList>
    </citation>
    <scope>NUCLEOTIDE SEQUENCE</scope>
    <source>
        <strain evidence="2">SB0675_bin_29</strain>
    </source>
</reference>
<evidence type="ECO:0000313" key="2">
    <source>
        <dbReference type="EMBL" id="MYH60637.1"/>
    </source>
</evidence>
<proteinExistence type="predicted"/>
<sequence>MKRANLYALIIVTTLLLLFCLAAATANAQEVGNGESIVTQLGELLDELFARVARLDERITTIEDADQQDELWDTVNDLDRIVGTLERELLSVEDMSDRLADLESIWDGPGPAYLDNGHCILAIPGPGGLRLTLQHETIVRYMARFDALPAAYSVHSVQVDPESGEILIFYETHDERPLYVIERWRGCEFRGSSDWMAAEG</sequence>